<keyword evidence="4" id="KW-1185">Reference proteome</keyword>
<keyword evidence="1" id="KW-0238">DNA-binding</keyword>
<dbReference type="CDD" id="cd00093">
    <property type="entry name" value="HTH_XRE"/>
    <property type="match status" value="1"/>
</dbReference>
<dbReference type="PANTHER" id="PTHR46797">
    <property type="entry name" value="HTH-TYPE TRANSCRIPTIONAL REGULATOR"/>
    <property type="match status" value="1"/>
</dbReference>
<dbReference type="AlphaFoldDB" id="A0A7X5ZFL5"/>
<dbReference type="PROSITE" id="PS50943">
    <property type="entry name" value="HTH_CROC1"/>
    <property type="match status" value="1"/>
</dbReference>
<dbReference type="Proteomes" id="UP000547444">
    <property type="component" value="Unassembled WGS sequence"/>
</dbReference>
<dbReference type="InterPro" id="IPR001387">
    <property type="entry name" value="Cro/C1-type_HTH"/>
</dbReference>
<dbReference type="GO" id="GO:0003700">
    <property type="term" value="F:DNA-binding transcription factor activity"/>
    <property type="evidence" value="ECO:0007669"/>
    <property type="project" value="TreeGrafter"/>
</dbReference>
<dbReference type="InterPro" id="IPR050807">
    <property type="entry name" value="TransReg_Diox_bact_type"/>
</dbReference>
<proteinExistence type="predicted"/>
<feature type="domain" description="HTH cro/C1-type" evidence="2">
    <location>
        <begin position="15"/>
        <end position="69"/>
    </location>
</feature>
<comment type="caution">
    <text evidence="3">The sequence shown here is derived from an EMBL/GenBank/DDBJ whole genome shotgun (WGS) entry which is preliminary data.</text>
</comment>
<dbReference type="Pfam" id="PF01381">
    <property type="entry name" value="HTH_3"/>
    <property type="match status" value="1"/>
</dbReference>
<dbReference type="PANTHER" id="PTHR46797:SF1">
    <property type="entry name" value="METHYLPHOSPHONATE SYNTHASE"/>
    <property type="match status" value="1"/>
</dbReference>
<accession>A0A7X5ZFL5</accession>
<dbReference type="EMBL" id="JAANOW010000003">
    <property type="protein sequence ID" value="NIH98278.1"/>
    <property type="molecule type" value="Genomic_DNA"/>
</dbReference>
<gene>
    <name evidence="3" type="ORF">FHU31_005284</name>
</gene>
<sequence>MAAWERRRAAVGRRIRELRQKRGLTQEQLALKSGVTRPILNEVENGKRGLLFERLYDIAEALDVPASELMAE</sequence>
<dbReference type="Gene3D" id="1.10.260.40">
    <property type="entry name" value="lambda repressor-like DNA-binding domains"/>
    <property type="match status" value="1"/>
</dbReference>
<evidence type="ECO:0000256" key="1">
    <source>
        <dbReference type="ARBA" id="ARBA00023125"/>
    </source>
</evidence>
<dbReference type="InterPro" id="IPR010982">
    <property type="entry name" value="Lambda_DNA-bd_dom_sf"/>
</dbReference>
<dbReference type="SMART" id="SM00530">
    <property type="entry name" value="HTH_XRE"/>
    <property type="match status" value="1"/>
</dbReference>
<evidence type="ECO:0000313" key="4">
    <source>
        <dbReference type="Proteomes" id="UP000547444"/>
    </source>
</evidence>
<organism evidence="3 4">
    <name type="scientific">Mycolicibacterium fluoranthenivorans</name>
    <dbReference type="NCBI Taxonomy" id="258505"/>
    <lineage>
        <taxon>Bacteria</taxon>
        <taxon>Bacillati</taxon>
        <taxon>Actinomycetota</taxon>
        <taxon>Actinomycetes</taxon>
        <taxon>Mycobacteriales</taxon>
        <taxon>Mycobacteriaceae</taxon>
        <taxon>Mycolicibacterium</taxon>
    </lineage>
</organism>
<dbReference type="SUPFAM" id="SSF47413">
    <property type="entry name" value="lambda repressor-like DNA-binding domains"/>
    <property type="match status" value="1"/>
</dbReference>
<protein>
    <submittedName>
        <fullName evidence="3">Transcriptional regulator with XRE-family HTH domain</fullName>
    </submittedName>
</protein>
<dbReference type="GO" id="GO:0005829">
    <property type="term" value="C:cytosol"/>
    <property type="evidence" value="ECO:0007669"/>
    <property type="project" value="TreeGrafter"/>
</dbReference>
<evidence type="ECO:0000313" key="3">
    <source>
        <dbReference type="EMBL" id="NIH98278.1"/>
    </source>
</evidence>
<dbReference type="GO" id="GO:0003677">
    <property type="term" value="F:DNA binding"/>
    <property type="evidence" value="ECO:0007669"/>
    <property type="project" value="UniProtKB-KW"/>
</dbReference>
<reference evidence="3 4" key="1">
    <citation type="submission" date="2020-03" db="EMBL/GenBank/DDBJ databases">
        <title>Sequencing the genomes of 1000 actinobacteria strains.</title>
        <authorList>
            <person name="Klenk H.-P."/>
        </authorList>
    </citation>
    <scope>NUCLEOTIDE SEQUENCE [LARGE SCALE GENOMIC DNA]</scope>
    <source>
        <strain evidence="3 4">DSM 44556</strain>
    </source>
</reference>
<name>A0A7X5ZFL5_9MYCO</name>
<evidence type="ECO:0000259" key="2">
    <source>
        <dbReference type="PROSITE" id="PS50943"/>
    </source>
</evidence>